<keyword evidence="2" id="KW-1185">Reference proteome</keyword>
<evidence type="ECO:0000313" key="2">
    <source>
        <dbReference type="Proteomes" id="UP000805193"/>
    </source>
</evidence>
<name>A0AC60PXD0_IXOPE</name>
<evidence type="ECO:0000313" key="1">
    <source>
        <dbReference type="EMBL" id="KAG0425416.1"/>
    </source>
</evidence>
<proteinExistence type="predicted"/>
<organism evidence="1 2">
    <name type="scientific">Ixodes persulcatus</name>
    <name type="common">Taiga tick</name>
    <dbReference type="NCBI Taxonomy" id="34615"/>
    <lineage>
        <taxon>Eukaryota</taxon>
        <taxon>Metazoa</taxon>
        <taxon>Ecdysozoa</taxon>
        <taxon>Arthropoda</taxon>
        <taxon>Chelicerata</taxon>
        <taxon>Arachnida</taxon>
        <taxon>Acari</taxon>
        <taxon>Parasitiformes</taxon>
        <taxon>Ixodida</taxon>
        <taxon>Ixodoidea</taxon>
        <taxon>Ixodidae</taxon>
        <taxon>Ixodinae</taxon>
        <taxon>Ixodes</taxon>
    </lineage>
</organism>
<comment type="caution">
    <text evidence="1">The sequence shown here is derived from an EMBL/GenBank/DDBJ whole genome shotgun (WGS) entry which is preliminary data.</text>
</comment>
<reference evidence="1 2" key="1">
    <citation type="journal article" date="2020" name="Cell">
        <title>Large-Scale Comparative Analyses of Tick Genomes Elucidate Their Genetic Diversity and Vector Capacities.</title>
        <authorList>
            <consortium name="Tick Genome and Microbiome Consortium (TIGMIC)"/>
            <person name="Jia N."/>
            <person name="Wang J."/>
            <person name="Shi W."/>
            <person name="Du L."/>
            <person name="Sun Y."/>
            <person name="Zhan W."/>
            <person name="Jiang J.F."/>
            <person name="Wang Q."/>
            <person name="Zhang B."/>
            <person name="Ji P."/>
            <person name="Bell-Sakyi L."/>
            <person name="Cui X.M."/>
            <person name="Yuan T.T."/>
            <person name="Jiang B.G."/>
            <person name="Yang W.F."/>
            <person name="Lam T.T."/>
            <person name="Chang Q.C."/>
            <person name="Ding S.J."/>
            <person name="Wang X.J."/>
            <person name="Zhu J.G."/>
            <person name="Ruan X.D."/>
            <person name="Zhao L."/>
            <person name="Wei J.T."/>
            <person name="Ye R.Z."/>
            <person name="Que T.C."/>
            <person name="Du C.H."/>
            <person name="Zhou Y.H."/>
            <person name="Cheng J.X."/>
            <person name="Dai P.F."/>
            <person name="Guo W.B."/>
            <person name="Han X.H."/>
            <person name="Huang E.J."/>
            <person name="Li L.F."/>
            <person name="Wei W."/>
            <person name="Gao Y.C."/>
            <person name="Liu J.Z."/>
            <person name="Shao H.Z."/>
            <person name="Wang X."/>
            <person name="Wang C.C."/>
            <person name="Yang T.C."/>
            <person name="Huo Q.B."/>
            <person name="Li W."/>
            <person name="Chen H.Y."/>
            <person name="Chen S.E."/>
            <person name="Zhou L.G."/>
            <person name="Ni X.B."/>
            <person name="Tian J.H."/>
            <person name="Sheng Y."/>
            <person name="Liu T."/>
            <person name="Pan Y.S."/>
            <person name="Xia L.Y."/>
            <person name="Li J."/>
            <person name="Zhao F."/>
            <person name="Cao W.C."/>
        </authorList>
    </citation>
    <scope>NUCLEOTIDE SEQUENCE [LARGE SCALE GENOMIC DNA]</scope>
    <source>
        <strain evidence="1">Iper-2018</strain>
    </source>
</reference>
<dbReference type="EMBL" id="JABSTQ010009847">
    <property type="protein sequence ID" value="KAG0425416.1"/>
    <property type="molecule type" value="Genomic_DNA"/>
</dbReference>
<gene>
    <name evidence="1" type="ORF">HPB47_027413</name>
</gene>
<protein>
    <submittedName>
        <fullName evidence="1">Uncharacterized protein</fullName>
    </submittedName>
</protein>
<accession>A0AC60PXD0</accession>
<sequence length="163" mass="17833">MSYVLVEFLLDKTQSVVSSDYVRNFSGEVEDDKVCQVYWAGDARTKGGFYDAKVLYIEVAVNPLQHHAGSKFLATVNSAETAEKLVVQGSLLLGNLVVPLQQVGPHTVYESVFRLSPYVPDDAFHAVLGPYRKILGVSQPTYKDHPTLYTGTSDVCTLCASIG</sequence>
<feature type="non-terminal residue" evidence="1">
    <location>
        <position position="163"/>
    </location>
</feature>
<dbReference type="Proteomes" id="UP000805193">
    <property type="component" value="Unassembled WGS sequence"/>
</dbReference>